<evidence type="ECO:0000256" key="5">
    <source>
        <dbReference type="ARBA" id="ARBA00023136"/>
    </source>
</evidence>
<evidence type="ECO:0000256" key="6">
    <source>
        <dbReference type="SAM" id="Phobius"/>
    </source>
</evidence>
<dbReference type="GO" id="GO:0016020">
    <property type="term" value="C:membrane"/>
    <property type="evidence" value="ECO:0007669"/>
    <property type="project" value="UniProtKB-SubCell"/>
</dbReference>
<dbReference type="Pfam" id="PF02397">
    <property type="entry name" value="Bac_transf"/>
    <property type="match status" value="1"/>
</dbReference>
<reference evidence="9" key="1">
    <citation type="journal article" date="2010" name="Nat. Biotechnol.">
        <title>Draft genome sequence of the oilseed species Ricinus communis.</title>
        <authorList>
            <person name="Chan A.P."/>
            <person name="Crabtree J."/>
            <person name="Zhao Q."/>
            <person name="Lorenzi H."/>
            <person name="Orvis J."/>
            <person name="Puiu D."/>
            <person name="Melake-Berhan A."/>
            <person name="Jones K.M."/>
            <person name="Redman J."/>
            <person name="Chen G."/>
            <person name="Cahoon E.B."/>
            <person name="Gedil M."/>
            <person name="Stanke M."/>
            <person name="Haas B.J."/>
            <person name="Wortman J.R."/>
            <person name="Fraser-Liggett C.M."/>
            <person name="Ravel J."/>
            <person name="Rabinowicz P.D."/>
        </authorList>
    </citation>
    <scope>NUCLEOTIDE SEQUENCE [LARGE SCALE GENOMIC DNA]</scope>
    <source>
        <strain evidence="9">cv. Hale</strain>
    </source>
</reference>
<keyword evidence="3 6" id="KW-0812">Transmembrane</keyword>
<evidence type="ECO:0000313" key="9">
    <source>
        <dbReference type="Proteomes" id="UP000008311"/>
    </source>
</evidence>
<keyword evidence="5 6" id="KW-0472">Membrane</keyword>
<evidence type="ECO:0000256" key="2">
    <source>
        <dbReference type="ARBA" id="ARBA00022679"/>
    </source>
</evidence>
<gene>
    <name evidence="8" type="ORF">RCOM_2064690</name>
</gene>
<name>B9TP01_RICCO</name>
<dbReference type="EMBL" id="EQ994056">
    <property type="protein sequence ID" value="EEF22413.1"/>
    <property type="molecule type" value="Genomic_DNA"/>
</dbReference>
<comment type="subcellular location">
    <subcellularLocation>
        <location evidence="1">Membrane</location>
        <topology evidence="1">Multi-pass membrane protein</topology>
    </subcellularLocation>
</comment>
<proteinExistence type="predicted"/>
<evidence type="ECO:0000313" key="8">
    <source>
        <dbReference type="EMBL" id="EEF22413.1"/>
    </source>
</evidence>
<dbReference type="InterPro" id="IPR003362">
    <property type="entry name" value="Bact_transf"/>
</dbReference>
<dbReference type="EC" id="2.7.8.6" evidence="8"/>
<evidence type="ECO:0000259" key="7">
    <source>
        <dbReference type="Pfam" id="PF02397"/>
    </source>
</evidence>
<evidence type="ECO:0000256" key="1">
    <source>
        <dbReference type="ARBA" id="ARBA00004141"/>
    </source>
</evidence>
<keyword evidence="4 6" id="KW-1133">Transmembrane helix</keyword>
<evidence type="ECO:0000256" key="3">
    <source>
        <dbReference type="ARBA" id="ARBA00022692"/>
    </source>
</evidence>
<feature type="domain" description="Bacterial sugar transferase" evidence="7">
    <location>
        <begin position="61"/>
        <end position="244"/>
    </location>
</feature>
<dbReference type="PANTHER" id="PTHR30576:SF21">
    <property type="entry name" value="UDP-GLUCOSE:UNDECAPRENYL-PHOSPHATE GLUCOSE-1-PHOSPHATE TRANSFERASE"/>
    <property type="match status" value="1"/>
</dbReference>
<keyword evidence="9" id="KW-1185">Reference proteome</keyword>
<dbReference type="GO" id="GO:0009242">
    <property type="term" value="P:colanic acid biosynthetic process"/>
    <property type="evidence" value="ECO:0000318"/>
    <property type="project" value="GO_Central"/>
</dbReference>
<sequence length="251" mass="28286">MTSHPRILDLLDSLKNSTASIYFVPDLFVFDLIQARFDMVNGIPVVAVCESPFFGLRSIVKRLSDIVIAGGILAVIWPILLLIAFGVARSSPGPVLFKQRRYGLDGKEILVYKFRSMTVCEDGNAIRQAQKNDNRVTRFGEFLRKSSLDELPQLINVLQGRMSIVGPRPHAVAHNELYRTLIKGYMVRHKVKPGITGLAQINGCRGETDTVDKMQARIHYDIEYLRNWSLGLDLQIILKTLTVFTGDKHAY</sequence>
<dbReference type="PANTHER" id="PTHR30576">
    <property type="entry name" value="COLANIC BIOSYNTHESIS UDP-GLUCOSE LIPID CARRIER TRANSFERASE"/>
    <property type="match status" value="1"/>
</dbReference>
<dbReference type="Proteomes" id="UP000008311">
    <property type="component" value="Unassembled WGS sequence"/>
</dbReference>
<dbReference type="InParanoid" id="B9TP01"/>
<evidence type="ECO:0000256" key="4">
    <source>
        <dbReference type="ARBA" id="ARBA00022989"/>
    </source>
</evidence>
<dbReference type="GO" id="GO:0047360">
    <property type="term" value="F:undecaprenyl-phosphate galactose phosphotransferase activity"/>
    <property type="evidence" value="ECO:0007669"/>
    <property type="project" value="UniProtKB-EC"/>
</dbReference>
<feature type="transmembrane region" description="Helical" evidence="6">
    <location>
        <begin position="66"/>
        <end position="88"/>
    </location>
</feature>
<dbReference type="eggNOG" id="ENOG502S9GW">
    <property type="taxonomic scope" value="Eukaryota"/>
</dbReference>
<keyword evidence="2 8" id="KW-0808">Transferase</keyword>
<dbReference type="GO" id="GO:0089702">
    <property type="term" value="F:undecaprenyl-phosphate glucose phosphotransferase activity"/>
    <property type="evidence" value="ECO:0000318"/>
    <property type="project" value="GO_Central"/>
</dbReference>
<accession>B9TP01</accession>
<protein>
    <submittedName>
        <fullName evidence="8">Exopolysaccharide production protein PSS, putative</fullName>
        <ecNumber evidence="8">2.7.8.6</ecNumber>
    </submittedName>
</protein>
<dbReference type="NCBIfam" id="TIGR03025">
    <property type="entry name" value="EPS_sugtrans"/>
    <property type="match status" value="1"/>
</dbReference>
<dbReference type="AlphaFoldDB" id="B9TP01"/>
<organism evidence="8 9">
    <name type="scientific">Ricinus communis</name>
    <name type="common">Castor bean</name>
    <dbReference type="NCBI Taxonomy" id="3988"/>
    <lineage>
        <taxon>Eukaryota</taxon>
        <taxon>Viridiplantae</taxon>
        <taxon>Streptophyta</taxon>
        <taxon>Embryophyta</taxon>
        <taxon>Tracheophyta</taxon>
        <taxon>Spermatophyta</taxon>
        <taxon>Magnoliopsida</taxon>
        <taxon>eudicotyledons</taxon>
        <taxon>Gunneridae</taxon>
        <taxon>Pentapetalae</taxon>
        <taxon>rosids</taxon>
        <taxon>fabids</taxon>
        <taxon>Malpighiales</taxon>
        <taxon>Euphorbiaceae</taxon>
        <taxon>Acalyphoideae</taxon>
        <taxon>Acalypheae</taxon>
        <taxon>Ricinus</taxon>
    </lineage>
</organism>
<dbReference type="InterPro" id="IPR017475">
    <property type="entry name" value="EPS_sugar_tfrase"/>
</dbReference>